<evidence type="ECO:0000313" key="1">
    <source>
        <dbReference type="EMBL" id="TNN75323.1"/>
    </source>
</evidence>
<dbReference type="AlphaFoldDB" id="A0A4Z2IE87"/>
<reference evidence="1 2" key="1">
    <citation type="submission" date="2019-03" db="EMBL/GenBank/DDBJ databases">
        <title>First draft genome of Liparis tanakae, snailfish: a comprehensive survey of snailfish specific genes.</title>
        <authorList>
            <person name="Kim W."/>
            <person name="Song I."/>
            <person name="Jeong J.-H."/>
            <person name="Kim D."/>
            <person name="Kim S."/>
            <person name="Ryu S."/>
            <person name="Song J.Y."/>
            <person name="Lee S.K."/>
        </authorList>
    </citation>
    <scope>NUCLEOTIDE SEQUENCE [LARGE SCALE GENOMIC DNA]</scope>
    <source>
        <tissue evidence="1">Muscle</tissue>
    </source>
</reference>
<name>A0A4Z2IE87_9TELE</name>
<dbReference type="EMBL" id="SRLO01000104">
    <property type="protein sequence ID" value="TNN75323.1"/>
    <property type="molecule type" value="Genomic_DNA"/>
</dbReference>
<gene>
    <name evidence="1" type="ORF">EYF80_014370</name>
</gene>
<dbReference type="Proteomes" id="UP000314294">
    <property type="component" value="Unassembled WGS sequence"/>
</dbReference>
<keyword evidence="2" id="KW-1185">Reference proteome</keyword>
<accession>A0A4Z2IE87</accession>
<proteinExistence type="predicted"/>
<evidence type="ECO:0000313" key="2">
    <source>
        <dbReference type="Proteomes" id="UP000314294"/>
    </source>
</evidence>
<organism evidence="1 2">
    <name type="scientific">Liparis tanakae</name>
    <name type="common">Tanaka's snailfish</name>
    <dbReference type="NCBI Taxonomy" id="230148"/>
    <lineage>
        <taxon>Eukaryota</taxon>
        <taxon>Metazoa</taxon>
        <taxon>Chordata</taxon>
        <taxon>Craniata</taxon>
        <taxon>Vertebrata</taxon>
        <taxon>Euteleostomi</taxon>
        <taxon>Actinopterygii</taxon>
        <taxon>Neopterygii</taxon>
        <taxon>Teleostei</taxon>
        <taxon>Neoteleostei</taxon>
        <taxon>Acanthomorphata</taxon>
        <taxon>Eupercaria</taxon>
        <taxon>Perciformes</taxon>
        <taxon>Cottioidei</taxon>
        <taxon>Cottales</taxon>
        <taxon>Liparidae</taxon>
        <taxon>Liparis</taxon>
    </lineage>
</organism>
<comment type="caution">
    <text evidence="1">The sequence shown here is derived from an EMBL/GenBank/DDBJ whole genome shotgun (WGS) entry which is preliminary data.</text>
</comment>
<sequence>MAAHTVKAFVEVPLNPLCIAKQSVNRTHAAGLSGAPAWISSSALLRRGTLVGVTYDGVVNVHYPRVCASEQLNPRLDEFIKKVHVLQTPPLYGGIEASGSNQVPLVDADDPEAVVPPQARLGGEDVVVVAGDLPSVHHLGVVLAEDDGEVGLLPQGRVGPTTLEELAGEKQIHVAIEEQ</sequence>
<protein>
    <submittedName>
        <fullName evidence="1">Uncharacterized protein</fullName>
    </submittedName>
</protein>